<dbReference type="Gene3D" id="3.40.50.720">
    <property type="entry name" value="NAD(P)-binding Rossmann-like Domain"/>
    <property type="match status" value="1"/>
</dbReference>
<dbReference type="Pfam" id="PF00899">
    <property type="entry name" value="ThiF"/>
    <property type="match status" value="1"/>
</dbReference>
<accession>A0ABT3NAR6</accession>
<sequence length="244" mass="26387">MNSGFSRVIQLMGQEAFTRLQKSRVTVCGLGAVGSFAIEALARSGVGSLRLVDFDSVEPSNLNRQLLALQSTVGCAKTAAAEARIRDIAPECRVEILDLFIDEASLPTVLDNEPDVVLDAIDGLNSKVLLIREALQRNLAIISSMGAATRYDAGAIRVGDISETHHCPLARQVRRRLHRFGIEQGLTCVFSPEPPTKARYPEAVDRGKQTRGRIRQPMGSLAHVTGSFGLRMAGAALDKLLGRI</sequence>
<evidence type="ECO:0000313" key="3">
    <source>
        <dbReference type="Proteomes" id="UP001209681"/>
    </source>
</evidence>
<feature type="domain" description="THIF-type NAD/FAD binding fold" evidence="1">
    <location>
        <begin position="7"/>
        <end position="242"/>
    </location>
</feature>
<evidence type="ECO:0000259" key="1">
    <source>
        <dbReference type="Pfam" id="PF00899"/>
    </source>
</evidence>
<name>A0ABT3NAR6_9BACT</name>
<gene>
    <name evidence="2" type="ORF">OOT00_11200</name>
</gene>
<keyword evidence="3" id="KW-1185">Reference proteome</keyword>
<dbReference type="EMBL" id="JAPFPW010000012">
    <property type="protein sequence ID" value="MCW7754551.1"/>
    <property type="molecule type" value="Genomic_DNA"/>
</dbReference>
<dbReference type="RefSeq" id="WP_265425465.1">
    <property type="nucleotide sequence ID" value="NZ_JAPFPW010000012.1"/>
</dbReference>
<dbReference type="PANTHER" id="PTHR43267:SF1">
    <property type="entry name" value="TRNA THREONYLCARBAMOYLADENOSINE DEHYDRATASE"/>
    <property type="match status" value="1"/>
</dbReference>
<dbReference type="PANTHER" id="PTHR43267">
    <property type="entry name" value="TRNA THREONYLCARBAMOYLADENOSINE DEHYDRATASE"/>
    <property type="match status" value="1"/>
</dbReference>
<dbReference type="InterPro" id="IPR000594">
    <property type="entry name" value="ThiF_NAD_FAD-bd"/>
</dbReference>
<proteinExistence type="predicted"/>
<dbReference type="Proteomes" id="UP001209681">
    <property type="component" value="Unassembled WGS sequence"/>
</dbReference>
<organism evidence="2 3">
    <name type="scientific">Desulfobotulus pelophilus</name>
    <dbReference type="NCBI Taxonomy" id="2823377"/>
    <lineage>
        <taxon>Bacteria</taxon>
        <taxon>Pseudomonadati</taxon>
        <taxon>Thermodesulfobacteriota</taxon>
        <taxon>Desulfobacteria</taxon>
        <taxon>Desulfobacterales</taxon>
        <taxon>Desulfobacteraceae</taxon>
        <taxon>Desulfobotulus</taxon>
    </lineage>
</organism>
<dbReference type="InterPro" id="IPR035985">
    <property type="entry name" value="Ubiquitin-activating_enz"/>
</dbReference>
<comment type="caution">
    <text evidence="2">The sequence shown here is derived from an EMBL/GenBank/DDBJ whole genome shotgun (WGS) entry which is preliminary data.</text>
</comment>
<protein>
    <submittedName>
        <fullName evidence="2">tRNA threonylcarbamoyladenosine dehydratase</fullName>
    </submittedName>
</protein>
<dbReference type="InterPro" id="IPR045886">
    <property type="entry name" value="ThiF/MoeB/HesA"/>
</dbReference>
<dbReference type="CDD" id="cd00755">
    <property type="entry name" value="YgdL_like"/>
    <property type="match status" value="1"/>
</dbReference>
<reference evidence="2 3" key="1">
    <citation type="submission" date="2022-11" db="EMBL/GenBank/DDBJ databases">
        <title>Desulfobotulus tamanensis H1 sp. nov. - anaerobic, alkaliphilic, sulphate reducing bacterium isolated from terrestrial mud volcano.</title>
        <authorList>
            <person name="Frolova A."/>
            <person name="Merkel A.Y."/>
            <person name="Slobodkin A.I."/>
        </authorList>
    </citation>
    <scope>NUCLEOTIDE SEQUENCE [LARGE SCALE GENOMIC DNA]</scope>
    <source>
        <strain evidence="2 3">H1</strain>
    </source>
</reference>
<evidence type="ECO:0000313" key="2">
    <source>
        <dbReference type="EMBL" id="MCW7754551.1"/>
    </source>
</evidence>
<dbReference type="SUPFAM" id="SSF69572">
    <property type="entry name" value="Activating enzymes of the ubiquitin-like proteins"/>
    <property type="match status" value="1"/>
</dbReference>